<dbReference type="Pfam" id="PF00535">
    <property type="entry name" value="Glycos_transf_2"/>
    <property type="match status" value="1"/>
</dbReference>
<dbReference type="InterPro" id="IPR001173">
    <property type="entry name" value="Glyco_trans_2-like"/>
</dbReference>
<evidence type="ECO:0000256" key="1">
    <source>
        <dbReference type="SAM" id="Phobius"/>
    </source>
</evidence>
<reference evidence="3 4" key="1">
    <citation type="journal article" date="2016" name="Nat. Commun.">
        <title>Thousands of microbial genomes shed light on interconnected biogeochemical processes in an aquifer system.</title>
        <authorList>
            <person name="Anantharaman K."/>
            <person name="Brown C.T."/>
            <person name="Hug L.A."/>
            <person name="Sharon I."/>
            <person name="Castelle C.J."/>
            <person name="Probst A.J."/>
            <person name="Thomas B.C."/>
            <person name="Singh A."/>
            <person name="Wilkins M.J."/>
            <person name="Karaoz U."/>
            <person name="Brodie E.L."/>
            <person name="Williams K.H."/>
            <person name="Hubbard S.S."/>
            <person name="Banfield J.F."/>
        </authorList>
    </citation>
    <scope>NUCLEOTIDE SEQUENCE [LARGE SCALE GENOMIC DNA]</scope>
</reference>
<keyword evidence="1" id="KW-1133">Transmembrane helix</keyword>
<feature type="domain" description="Glycosyltransferase 2-like" evidence="2">
    <location>
        <begin position="4"/>
        <end position="168"/>
    </location>
</feature>
<comment type="caution">
    <text evidence="3">The sequence shown here is derived from an EMBL/GenBank/DDBJ whole genome shotgun (WGS) entry which is preliminary data.</text>
</comment>
<evidence type="ECO:0000259" key="2">
    <source>
        <dbReference type="Pfam" id="PF00535"/>
    </source>
</evidence>
<evidence type="ECO:0000313" key="3">
    <source>
        <dbReference type="EMBL" id="OHA51294.1"/>
    </source>
</evidence>
<dbReference type="Gene3D" id="3.90.550.10">
    <property type="entry name" value="Spore Coat Polysaccharide Biosynthesis Protein SpsA, Chain A"/>
    <property type="match status" value="1"/>
</dbReference>
<dbReference type="InterPro" id="IPR050834">
    <property type="entry name" value="Glycosyltransf_2"/>
</dbReference>
<gene>
    <name evidence="3" type="ORF">A3A97_02455</name>
</gene>
<dbReference type="PANTHER" id="PTHR43685">
    <property type="entry name" value="GLYCOSYLTRANSFERASE"/>
    <property type="match status" value="1"/>
</dbReference>
<feature type="transmembrane region" description="Helical" evidence="1">
    <location>
        <begin position="130"/>
        <end position="153"/>
    </location>
</feature>
<accession>A0A1G2PSJ0</accession>
<sequence>MRFSFIIPAHNEEKYISFCLKSIFELDGFGESEIIVVDNASEDNTDGIVRENFPQVKLIQEVRKGTGWARQAGFSVSKGEILAFIDADNVLPKNWLKQAEEILLKYPNGVAYSGPYDFKFGEISTFLINFYYIFMMTFISGIFNFFGVAATLLGGNMIIKRYALEKIGGFDTHITFWGDDTLIAKRLRKVGPVYFLRSFRAESSTRRLAGGGMFKLAFLYPINALWVILFNKPFTKSSKAIR</sequence>
<proteinExistence type="predicted"/>
<keyword evidence="1" id="KW-0472">Membrane</keyword>
<dbReference type="EMBL" id="MHSW01000024">
    <property type="protein sequence ID" value="OHA51294.1"/>
    <property type="molecule type" value="Genomic_DNA"/>
</dbReference>
<evidence type="ECO:0000313" key="4">
    <source>
        <dbReference type="Proteomes" id="UP000176951"/>
    </source>
</evidence>
<name>A0A1G2PSJ0_9BACT</name>
<keyword evidence="1" id="KW-0812">Transmembrane</keyword>
<dbReference type="PANTHER" id="PTHR43685:SF3">
    <property type="entry name" value="SLR2126 PROTEIN"/>
    <property type="match status" value="1"/>
</dbReference>
<dbReference type="Proteomes" id="UP000176951">
    <property type="component" value="Unassembled WGS sequence"/>
</dbReference>
<protein>
    <recommendedName>
        <fullName evidence="2">Glycosyltransferase 2-like domain-containing protein</fullName>
    </recommendedName>
</protein>
<feature type="transmembrane region" description="Helical" evidence="1">
    <location>
        <begin position="208"/>
        <end position="229"/>
    </location>
</feature>
<dbReference type="SUPFAM" id="SSF53448">
    <property type="entry name" value="Nucleotide-diphospho-sugar transferases"/>
    <property type="match status" value="1"/>
</dbReference>
<dbReference type="AlphaFoldDB" id="A0A1G2PSJ0"/>
<dbReference type="CDD" id="cd00761">
    <property type="entry name" value="Glyco_tranf_GTA_type"/>
    <property type="match status" value="1"/>
</dbReference>
<organism evidence="3 4">
    <name type="scientific">Candidatus Terrybacteria bacterium RIFCSPLOWO2_01_FULL_40_23</name>
    <dbReference type="NCBI Taxonomy" id="1802366"/>
    <lineage>
        <taxon>Bacteria</taxon>
        <taxon>Candidatus Terryibacteriota</taxon>
    </lineage>
</organism>
<dbReference type="InterPro" id="IPR029044">
    <property type="entry name" value="Nucleotide-diphossugar_trans"/>
</dbReference>